<dbReference type="AlphaFoldDB" id="A0A6A6EY07"/>
<dbReference type="EMBL" id="ML992717">
    <property type="protein sequence ID" value="KAF2206585.1"/>
    <property type="molecule type" value="Genomic_DNA"/>
</dbReference>
<proteinExistence type="predicted"/>
<evidence type="ECO:0000313" key="1">
    <source>
        <dbReference type="EMBL" id="KAF2206585.1"/>
    </source>
</evidence>
<dbReference type="OrthoDB" id="3660917at2759"/>
<sequence>METDDRGFAHLADDGVLRSYAADGTVLEATPFSNAQIRALIDTRPPVWEPYRDELLRMFADIDGHQGEGMKHDVLLDPPVNLKPALRKHSEISAHRSANPLFLVKANINKKPQLWCLGQICSSHEGCRIMGCNACIFVDALISKVKTCR</sequence>
<protein>
    <submittedName>
        <fullName evidence="1">Uncharacterized protein</fullName>
    </submittedName>
</protein>
<reference evidence="1" key="1">
    <citation type="journal article" date="2020" name="Stud. Mycol.">
        <title>101 Dothideomycetes genomes: a test case for predicting lifestyles and emergence of pathogens.</title>
        <authorList>
            <person name="Haridas S."/>
            <person name="Albert R."/>
            <person name="Binder M."/>
            <person name="Bloem J."/>
            <person name="Labutti K."/>
            <person name="Salamov A."/>
            <person name="Andreopoulos B."/>
            <person name="Baker S."/>
            <person name="Barry K."/>
            <person name="Bills G."/>
            <person name="Bluhm B."/>
            <person name="Cannon C."/>
            <person name="Castanera R."/>
            <person name="Culley D."/>
            <person name="Daum C."/>
            <person name="Ezra D."/>
            <person name="Gonzalez J."/>
            <person name="Henrissat B."/>
            <person name="Kuo A."/>
            <person name="Liang C."/>
            <person name="Lipzen A."/>
            <person name="Lutzoni F."/>
            <person name="Magnuson J."/>
            <person name="Mondo S."/>
            <person name="Nolan M."/>
            <person name="Ohm R."/>
            <person name="Pangilinan J."/>
            <person name="Park H.-J."/>
            <person name="Ramirez L."/>
            <person name="Alfaro M."/>
            <person name="Sun H."/>
            <person name="Tritt A."/>
            <person name="Yoshinaga Y."/>
            <person name="Zwiers L.-H."/>
            <person name="Turgeon B."/>
            <person name="Goodwin S."/>
            <person name="Spatafora J."/>
            <person name="Crous P."/>
            <person name="Grigoriev I."/>
        </authorList>
    </citation>
    <scope>NUCLEOTIDE SEQUENCE</scope>
    <source>
        <strain evidence="1">SCOH1-5</strain>
    </source>
</reference>
<dbReference type="Proteomes" id="UP000799539">
    <property type="component" value="Unassembled WGS sequence"/>
</dbReference>
<keyword evidence="2" id="KW-1185">Reference proteome</keyword>
<evidence type="ECO:0000313" key="2">
    <source>
        <dbReference type="Proteomes" id="UP000799539"/>
    </source>
</evidence>
<gene>
    <name evidence="1" type="ORF">CERZMDRAFT_52888</name>
</gene>
<accession>A0A6A6EY07</accession>
<name>A0A6A6EY07_9PEZI</name>
<organism evidence="1 2">
    <name type="scientific">Cercospora zeae-maydis SCOH1-5</name>
    <dbReference type="NCBI Taxonomy" id="717836"/>
    <lineage>
        <taxon>Eukaryota</taxon>
        <taxon>Fungi</taxon>
        <taxon>Dikarya</taxon>
        <taxon>Ascomycota</taxon>
        <taxon>Pezizomycotina</taxon>
        <taxon>Dothideomycetes</taxon>
        <taxon>Dothideomycetidae</taxon>
        <taxon>Mycosphaerellales</taxon>
        <taxon>Mycosphaerellaceae</taxon>
        <taxon>Cercospora</taxon>
    </lineage>
</organism>